<dbReference type="EMBL" id="JARXVC010000001">
    <property type="protein sequence ID" value="MDH6279350.1"/>
    <property type="molecule type" value="Genomic_DNA"/>
</dbReference>
<reference evidence="1 2" key="1">
    <citation type="submission" date="2023-04" db="EMBL/GenBank/DDBJ databases">
        <title>Forest soil microbial communities from Buena Vista Peninsula, Colon Province, Panama.</title>
        <authorList>
            <person name="Bouskill N."/>
        </authorList>
    </citation>
    <scope>NUCLEOTIDE SEQUENCE [LARGE SCALE GENOMIC DNA]</scope>
    <source>
        <strain evidence="1 2">CFH S0262</strain>
    </source>
</reference>
<organism evidence="1 2">
    <name type="scientific">Prescottella agglutinans</name>
    <dbReference type="NCBI Taxonomy" id="1644129"/>
    <lineage>
        <taxon>Bacteria</taxon>
        <taxon>Bacillati</taxon>
        <taxon>Actinomycetota</taxon>
        <taxon>Actinomycetes</taxon>
        <taxon>Mycobacteriales</taxon>
        <taxon>Nocardiaceae</taxon>
        <taxon>Prescottella</taxon>
    </lineage>
</organism>
<dbReference type="InterPro" id="IPR057369">
    <property type="entry name" value="VG15"/>
</dbReference>
<dbReference type="Proteomes" id="UP001160334">
    <property type="component" value="Unassembled WGS sequence"/>
</dbReference>
<accession>A0ABT6M606</accession>
<keyword evidence="2" id="KW-1185">Reference proteome</keyword>
<evidence type="ECO:0000313" key="1">
    <source>
        <dbReference type="EMBL" id="MDH6279350.1"/>
    </source>
</evidence>
<dbReference type="RefSeq" id="WP_280758718.1">
    <property type="nucleotide sequence ID" value="NZ_JARXVC010000001.1"/>
</dbReference>
<comment type="caution">
    <text evidence="1">The sequence shown here is derived from an EMBL/GenBank/DDBJ whole genome shotgun (WGS) entry which is preliminary data.</text>
</comment>
<evidence type="ECO:0000313" key="2">
    <source>
        <dbReference type="Proteomes" id="UP001160334"/>
    </source>
</evidence>
<gene>
    <name evidence="1" type="ORF">M2280_000555</name>
</gene>
<proteinExistence type="predicted"/>
<name>A0ABT6M606_9NOCA</name>
<sequence>MPSPSDLRTGIAELAAIANDDLDALWASVRTAVEAEQALHDLLPALVDVYGEAAAALAADWYDSLREENEIRGSFRAIAAETADRGEHALAGWATAPWIDVPSEDVDWSAVRSKLYGGLQRRISDVARDTIAISSVQDRGATGWQRVASSSGCAFCQMLAGRGHVYTKRTADFASHDDCNCVATVAWKGLEVPVKPYVPSTRNSTEADRARVQTWIAANM</sequence>
<protein>
    <submittedName>
        <fullName evidence="1">Uncharacterized protein</fullName>
    </submittedName>
</protein>
<dbReference type="Pfam" id="PF25310">
    <property type="entry name" value="VG15"/>
    <property type="match status" value="1"/>
</dbReference>